<comment type="caution">
    <text evidence="1">The sequence shown here is derived from an EMBL/GenBank/DDBJ whole genome shotgun (WGS) entry which is preliminary data.</text>
</comment>
<dbReference type="AlphaFoldDB" id="K6YTB7"/>
<organism evidence="1 2">
    <name type="scientific">Brumicola pallidula DSM 14239 = ACAM 615</name>
    <dbReference type="NCBI Taxonomy" id="1121922"/>
    <lineage>
        <taxon>Bacteria</taxon>
        <taxon>Pseudomonadati</taxon>
        <taxon>Pseudomonadota</taxon>
        <taxon>Gammaproteobacteria</taxon>
        <taxon>Alteromonadales</taxon>
        <taxon>Alteromonadaceae</taxon>
        <taxon>Brumicola</taxon>
    </lineage>
</organism>
<name>K6YTB7_9ALTE</name>
<protein>
    <recommendedName>
        <fullName evidence="3">DUF3108 domain-containing protein</fullName>
    </recommendedName>
</protein>
<evidence type="ECO:0000313" key="2">
    <source>
        <dbReference type="Proteomes" id="UP000006251"/>
    </source>
</evidence>
<dbReference type="RefSeq" id="WP_006008546.1">
    <property type="nucleotide sequence ID" value="NZ_AUAV01000022.1"/>
</dbReference>
<keyword evidence="2" id="KW-1185">Reference proteome</keyword>
<gene>
    <name evidence="1" type="ORF">GPAL_0331</name>
</gene>
<reference evidence="2" key="1">
    <citation type="journal article" date="2014" name="Environ. Microbiol.">
        <title>Comparative genomics of the marine bacterial genus Glaciecola reveals the high degree of genomic diversity and genomic characteristic for cold adaptation.</title>
        <authorList>
            <person name="Qin Q.L."/>
            <person name="Xie B.B."/>
            <person name="Yu Y."/>
            <person name="Shu Y.L."/>
            <person name="Rong J.C."/>
            <person name="Zhang Y.J."/>
            <person name="Zhao D.L."/>
            <person name="Chen X.L."/>
            <person name="Zhang X.Y."/>
            <person name="Chen B."/>
            <person name="Zhou B.C."/>
            <person name="Zhang Y.Z."/>
        </authorList>
    </citation>
    <scope>NUCLEOTIDE SEQUENCE [LARGE SCALE GENOMIC DNA]</scope>
    <source>
        <strain evidence="2">ACAM 615</strain>
    </source>
</reference>
<accession>K6YTB7</accession>
<dbReference type="EMBL" id="BAEQ01000007">
    <property type="protein sequence ID" value="GAC27211.1"/>
    <property type="molecule type" value="Genomic_DNA"/>
</dbReference>
<evidence type="ECO:0000313" key="1">
    <source>
        <dbReference type="EMBL" id="GAC27211.1"/>
    </source>
</evidence>
<sequence>MFRPPIFAAILIAATSIQGLEAADKTHATFSYDIFAGGDNIGDMQVQIIKKPQGGYQILESTTIQKSSNWDEINLKSTANELYSLENRLISADKKTFDHTKAYWSKIDSSGADLWMSFSEIKNFAEKEESELLGFSIAVLGNFIPQAGEVLGLSQLLFADTKAVPTSIRLPKNSHHTTLANLPKYWSIHRQTLPAEIRLLDIETTSITQMKTEYLGLKVKTLGGNEVSTNHYTLTSENRAPLNIWLAVDENDVPYIFELQIDNEKGPFIIKRKP</sequence>
<dbReference type="Proteomes" id="UP000006251">
    <property type="component" value="Unassembled WGS sequence"/>
</dbReference>
<evidence type="ECO:0008006" key="3">
    <source>
        <dbReference type="Google" id="ProtNLM"/>
    </source>
</evidence>
<proteinExistence type="predicted"/>